<dbReference type="InterPro" id="IPR042235">
    <property type="entry name" value="ZP-C_dom"/>
</dbReference>
<feature type="chain" id="PRO_5027871703" evidence="6">
    <location>
        <begin position="23"/>
        <end position="919"/>
    </location>
</feature>
<proteinExistence type="predicted"/>
<feature type="disulfide bond" evidence="5">
    <location>
        <begin position="65"/>
        <end position="126"/>
    </location>
</feature>
<feature type="disulfide bond" evidence="5">
    <location>
        <begin position="503"/>
        <end position="567"/>
    </location>
</feature>
<feature type="domain" description="SRCR" evidence="7">
    <location>
        <begin position="478"/>
        <end position="578"/>
    </location>
</feature>
<dbReference type="Gene3D" id="3.10.250.10">
    <property type="entry name" value="SRCR-like domain"/>
    <property type="match status" value="4"/>
</dbReference>
<feature type="disulfide bond" evidence="5">
    <location>
        <begin position="516"/>
        <end position="577"/>
    </location>
</feature>
<feature type="disulfide bond" evidence="5">
    <location>
        <begin position="96"/>
        <end position="106"/>
    </location>
</feature>
<gene>
    <name evidence="10" type="primary">LOC113092614</name>
</gene>
<evidence type="ECO:0000256" key="5">
    <source>
        <dbReference type="PROSITE-ProRule" id="PRU00196"/>
    </source>
</evidence>
<feature type="signal peptide" evidence="6">
    <location>
        <begin position="1"/>
        <end position="22"/>
    </location>
</feature>
<dbReference type="PROSITE" id="PS51034">
    <property type="entry name" value="ZP_2"/>
    <property type="match status" value="1"/>
</dbReference>
<dbReference type="PROSITE" id="PS00420">
    <property type="entry name" value="SRCR_1"/>
    <property type="match status" value="4"/>
</dbReference>
<feature type="disulfide bond" evidence="5">
    <location>
        <begin position="52"/>
        <end position="116"/>
    </location>
</feature>
<accession>A0A6P6P002</accession>
<protein>
    <submittedName>
        <fullName evidence="10">Deleted in malignant brain tumors 1 protein-like isoform X1</fullName>
    </submittedName>
</protein>
<evidence type="ECO:0000313" key="10">
    <source>
        <dbReference type="RefSeq" id="XP_026114064.1"/>
    </source>
</evidence>
<dbReference type="PROSITE" id="PS50287">
    <property type="entry name" value="SRCR_2"/>
    <property type="match status" value="4"/>
</dbReference>
<dbReference type="AlphaFoldDB" id="A0A6P6P002"/>
<dbReference type="Proteomes" id="UP000515129">
    <property type="component" value="Unplaced"/>
</dbReference>
<evidence type="ECO:0000256" key="1">
    <source>
        <dbReference type="ARBA" id="ARBA00022729"/>
    </source>
</evidence>
<dbReference type="Gene3D" id="2.60.40.4100">
    <property type="entry name" value="Zona pellucida, ZP-C domain"/>
    <property type="match status" value="1"/>
</dbReference>
<feature type="domain" description="SRCR" evidence="7">
    <location>
        <begin position="129"/>
        <end position="229"/>
    </location>
</feature>
<dbReference type="SMART" id="SM00241">
    <property type="entry name" value="ZP"/>
    <property type="match status" value="1"/>
</dbReference>
<dbReference type="Pfam" id="PF23344">
    <property type="entry name" value="ZP-N"/>
    <property type="match status" value="1"/>
</dbReference>
<dbReference type="InterPro" id="IPR001190">
    <property type="entry name" value="SRCR"/>
</dbReference>
<dbReference type="InterPro" id="IPR036772">
    <property type="entry name" value="SRCR-like_dom_sf"/>
</dbReference>
<feature type="disulfide bond" evidence="5">
    <location>
        <begin position="313"/>
        <end position="377"/>
    </location>
</feature>
<keyword evidence="2" id="KW-0677">Repeat</keyword>
<dbReference type="SUPFAM" id="SSF56487">
    <property type="entry name" value="SRCR-like"/>
    <property type="match status" value="4"/>
</dbReference>
<dbReference type="Gene3D" id="2.60.40.3210">
    <property type="entry name" value="Zona pellucida, ZP-N domain"/>
    <property type="match status" value="1"/>
</dbReference>
<dbReference type="KEGG" id="caua:113092614"/>
<feature type="disulfide bond" evidence="5">
    <location>
        <begin position="198"/>
        <end position="208"/>
    </location>
</feature>
<feature type="domain" description="ZP" evidence="8">
    <location>
        <begin position="636"/>
        <end position="892"/>
    </location>
</feature>
<keyword evidence="1 6" id="KW-0732">Signal</keyword>
<dbReference type="SMART" id="SM00202">
    <property type="entry name" value="SR"/>
    <property type="match status" value="4"/>
</dbReference>
<evidence type="ECO:0000259" key="8">
    <source>
        <dbReference type="PROSITE" id="PS51034"/>
    </source>
</evidence>
<keyword evidence="9" id="KW-1185">Reference proteome</keyword>
<dbReference type="Pfam" id="PF00100">
    <property type="entry name" value="Zona_pellucida"/>
    <property type="match status" value="1"/>
</dbReference>
<feature type="disulfide bond" evidence="5">
    <location>
        <begin position="167"/>
        <end position="228"/>
    </location>
</feature>
<feature type="disulfide bond" evidence="5">
    <location>
        <begin position="326"/>
        <end position="387"/>
    </location>
</feature>
<sequence>MRLLISLSMSLLLLNNCEIINGQTPAVRLVNGSNICSGRVEVLHNGVWGTVCDDLWDSTDAAVVCRELGCGNVTEAKSSAYFGQGSGQIWLDDFHCRGHESTLRNCPSNGWGNHNCGHHEDAGVICQAVRLVNGSNICSGRVEVLHNGVWGTVCDDLWDSTDAAVVCRELGCGNVTEAKSSAYFGQGSGQIWLDDFHCRGHESTLTNCPSNGWGNHNCGHNEDAGVICQGQAQTSAAPPTVFVSAATVKLNTTAPQQGVGGLAQTSAAAPTVAVTLNTNAPQPGVRTVRLVNGYNLCSGRVEVLHNGVWGTVCDDLWDSTRAAVVCRELGCGNVTEAKSSAYFGQGSGQIWLDDFHCRGNESTLTNCPSNGWGTHNCGHNEDAGVICQGQAQTSAAPPTVFVSAATVKLNTTAPQQGVGGQAQTSAAPPTVFVSAATVKLNTTAPQQGVGGLAQTSAAAPTVAVTLNTNAPQPGVRTVRLVNGYNLCSGRVEVLHNGVWGTVCDDLWDSTDAAVVCRELGCGNVTEAKSSAYFGQGSGQIWLDDFHCRGNESTLTNCPSNGWGNHNCGHNEDAGVICQVKLNTTAPQQGVGALNDPCFELNCTEDEWCGEKNDVYGCFCNKSHHRPDPQSFDFSEVCESSSGSISLSRCQLFEAGFPADNLHLNDPNCKGTVWNGRVEFYFDNNDHICGTSILANGTHFIYENFIFGTSDSTEGPISRKGILKLNFSCVYPQTQSLSMNMEINPLESIVHKKLPAGQGRYQVRMVPYQDAEFSKPFNGSVNVELNQQMFLEVHVDGVDSRQFATVIDSCWATPENDPNHSVRWDLISGECPSPNDETVELLQNGVSTSSRFSFRMFFFTENSTKVYVHCTIHICLLAGNHCSTHCDSGSHLREGRSAEFHDSASISMGPLMMSERNQGI</sequence>
<dbReference type="RefSeq" id="XP_026114064.1">
    <property type="nucleotide sequence ID" value="XM_026258279.1"/>
</dbReference>
<evidence type="ECO:0000256" key="4">
    <source>
        <dbReference type="ARBA" id="ARBA00023180"/>
    </source>
</evidence>
<dbReference type="PRINTS" id="PR00258">
    <property type="entry name" value="SPERACTRCPTR"/>
</dbReference>
<evidence type="ECO:0000256" key="2">
    <source>
        <dbReference type="ARBA" id="ARBA00022737"/>
    </source>
</evidence>
<dbReference type="GeneID" id="113092614"/>
<evidence type="ECO:0000256" key="6">
    <source>
        <dbReference type="SAM" id="SignalP"/>
    </source>
</evidence>
<evidence type="ECO:0000256" key="3">
    <source>
        <dbReference type="ARBA" id="ARBA00023157"/>
    </source>
</evidence>
<feature type="disulfide bond" evidence="5">
    <location>
        <begin position="154"/>
        <end position="218"/>
    </location>
</feature>
<dbReference type="OrthoDB" id="536948at2759"/>
<dbReference type="PANTHER" id="PTHR19331">
    <property type="entry name" value="SCAVENGER RECEPTOR DOMAIN-CONTAINING"/>
    <property type="match status" value="1"/>
</dbReference>
<feature type="disulfide bond" evidence="5">
    <location>
        <begin position="357"/>
        <end position="367"/>
    </location>
</feature>
<evidence type="ECO:0000259" key="7">
    <source>
        <dbReference type="PROSITE" id="PS50287"/>
    </source>
</evidence>
<dbReference type="PANTHER" id="PTHR19331:SF482">
    <property type="entry name" value="SCAVENGER RECEPTOR CLASS A MEMBER 5"/>
    <property type="match status" value="1"/>
</dbReference>
<feature type="domain" description="SRCR" evidence="7">
    <location>
        <begin position="27"/>
        <end position="127"/>
    </location>
</feature>
<dbReference type="InterPro" id="IPR055356">
    <property type="entry name" value="ZP-N"/>
</dbReference>
<dbReference type="FunFam" id="3.10.250.10:FF:000006">
    <property type="entry name" value="neurotrypsin isoform X2"/>
    <property type="match status" value="4"/>
</dbReference>
<keyword evidence="4" id="KW-0325">Glycoprotein</keyword>
<name>A0A6P6P002_CARAU</name>
<organism evidence="9 10">
    <name type="scientific">Carassius auratus</name>
    <name type="common">Goldfish</name>
    <dbReference type="NCBI Taxonomy" id="7957"/>
    <lineage>
        <taxon>Eukaryota</taxon>
        <taxon>Metazoa</taxon>
        <taxon>Chordata</taxon>
        <taxon>Craniata</taxon>
        <taxon>Vertebrata</taxon>
        <taxon>Euteleostomi</taxon>
        <taxon>Actinopterygii</taxon>
        <taxon>Neopterygii</taxon>
        <taxon>Teleostei</taxon>
        <taxon>Ostariophysi</taxon>
        <taxon>Cypriniformes</taxon>
        <taxon>Cyprinidae</taxon>
        <taxon>Cyprininae</taxon>
        <taxon>Carassius</taxon>
    </lineage>
</organism>
<feature type="disulfide bond" evidence="5">
    <location>
        <begin position="547"/>
        <end position="557"/>
    </location>
</feature>
<dbReference type="Pfam" id="PF00530">
    <property type="entry name" value="SRCR"/>
    <property type="match status" value="4"/>
</dbReference>
<dbReference type="InterPro" id="IPR055355">
    <property type="entry name" value="ZP-C"/>
</dbReference>
<evidence type="ECO:0000313" key="9">
    <source>
        <dbReference type="Proteomes" id="UP000515129"/>
    </source>
</evidence>
<keyword evidence="3 5" id="KW-1015">Disulfide bond</keyword>
<dbReference type="GO" id="GO:0016020">
    <property type="term" value="C:membrane"/>
    <property type="evidence" value="ECO:0007669"/>
    <property type="project" value="InterPro"/>
</dbReference>
<dbReference type="InterPro" id="IPR001507">
    <property type="entry name" value="ZP_dom"/>
</dbReference>
<feature type="domain" description="SRCR" evidence="7">
    <location>
        <begin position="288"/>
        <end position="388"/>
    </location>
</feature>
<reference evidence="10" key="1">
    <citation type="submission" date="2025-08" db="UniProtKB">
        <authorList>
            <consortium name="RefSeq"/>
        </authorList>
    </citation>
    <scope>IDENTIFICATION</scope>
    <source>
        <strain evidence="10">Wakin</strain>
        <tissue evidence="10">Muscle</tissue>
    </source>
</reference>